<protein>
    <submittedName>
        <fullName evidence="1">Uncharacterized protein</fullName>
    </submittedName>
</protein>
<reference evidence="1 2" key="1">
    <citation type="journal article" date="2019" name="Commun. Biol.">
        <title>The bagworm genome reveals a unique fibroin gene that provides high tensile strength.</title>
        <authorList>
            <person name="Kono N."/>
            <person name="Nakamura H."/>
            <person name="Ohtoshi R."/>
            <person name="Tomita M."/>
            <person name="Numata K."/>
            <person name="Arakawa K."/>
        </authorList>
    </citation>
    <scope>NUCLEOTIDE SEQUENCE [LARGE SCALE GENOMIC DNA]</scope>
</reference>
<dbReference type="Proteomes" id="UP000299102">
    <property type="component" value="Unassembled WGS sequence"/>
</dbReference>
<sequence length="198" mass="21429">MAPSSEINLNLNFGGAPETKRVWRTLVYAGVAPMSRRINRIILTNRSTNQWRPETIAVSASTSISTSVAPICTVSCVLTTLFGVASLRNLRHRQLFLRLSVLRSAALTRWVAPFMRQAVKILPHCRYASVAPRLRSPSLAPMSPDQTPKIAQFFLSDLSCSGISATSRPSSATRCKAALFDVGVPAMDAGGSGASRLR</sequence>
<proteinExistence type="predicted"/>
<name>A0A4C2ABC4_EUMVA</name>
<comment type="caution">
    <text evidence="1">The sequence shown here is derived from an EMBL/GenBank/DDBJ whole genome shotgun (WGS) entry which is preliminary data.</text>
</comment>
<gene>
    <name evidence="1" type="ORF">EVAR_82180_1</name>
</gene>
<keyword evidence="2" id="KW-1185">Reference proteome</keyword>
<evidence type="ECO:0000313" key="1">
    <source>
        <dbReference type="EMBL" id="GBP97946.1"/>
    </source>
</evidence>
<dbReference type="EMBL" id="BGZK01003033">
    <property type="protein sequence ID" value="GBP97946.1"/>
    <property type="molecule type" value="Genomic_DNA"/>
</dbReference>
<dbReference type="AlphaFoldDB" id="A0A4C2ABC4"/>
<evidence type="ECO:0000313" key="2">
    <source>
        <dbReference type="Proteomes" id="UP000299102"/>
    </source>
</evidence>
<organism evidence="1 2">
    <name type="scientific">Eumeta variegata</name>
    <name type="common">Bagworm moth</name>
    <name type="synonym">Eumeta japonica</name>
    <dbReference type="NCBI Taxonomy" id="151549"/>
    <lineage>
        <taxon>Eukaryota</taxon>
        <taxon>Metazoa</taxon>
        <taxon>Ecdysozoa</taxon>
        <taxon>Arthropoda</taxon>
        <taxon>Hexapoda</taxon>
        <taxon>Insecta</taxon>
        <taxon>Pterygota</taxon>
        <taxon>Neoptera</taxon>
        <taxon>Endopterygota</taxon>
        <taxon>Lepidoptera</taxon>
        <taxon>Glossata</taxon>
        <taxon>Ditrysia</taxon>
        <taxon>Tineoidea</taxon>
        <taxon>Psychidae</taxon>
        <taxon>Oiketicinae</taxon>
        <taxon>Eumeta</taxon>
    </lineage>
</organism>
<accession>A0A4C2ABC4</accession>